<dbReference type="Pfam" id="PF17189">
    <property type="entry name" value="Glyco_hydro_30C"/>
    <property type="match status" value="1"/>
</dbReference>
<dbReference type="PROSITE" id="PS50231">
    <property type="entry name" value="RICIN_B_LECTIN"/>
    <property type="match status" value="1"/>
</dbReference>
<evidence type="ECO:0000313" key="7">
    <source>
        <dbReference type="EMBL" id="MPY56139.1"/>
    </source>
</evidence>
<dbReference type="Gene3D" id="3.20.20.80">
    <property type="entry name" value="Glycosidases"/>
    <property type="match status" value="1"/>
</dbReference>
<comment type="similarity">
    <text evidence="1 4">Belongs to the glycosyl hydrolase 30 family.</text>
</comment>
<proteinExistence type="inferred from homology"/>
<evidence type="ECO:0000313" key="8">
    <source>
        <dbReference type="Proteomes" id="UP000400924"/>
    </source>
</evidence>
<keyword evidence="2" id="KW-0732">Signal</keyword>
<evidence type="ECO:0000256" key="1">
    <source>
        <dbReference type="ARBA" id="ARBA00005382"/>
    </source>
</evidence>
<comment type="caution">
    <text evidence="7">The sequence shown here is derived from an EMBL/GenBank/DDBJ whole genome shotgun (WGS) entry which is preliminary data.</text>
</comment>
<dbReference type="SMART" id="SM00458">
    <property type="entry name" value="RICIN"/>
    <property type="match status" value="1"/>
</dbReference>
<dbReference type="SUPFAM" id="SSF51445">
    <property type="entry name" value="(Trans)glycosidases"/>
    <property type="match status" value="1"/>
</dbReference>
<dbReference type="Gene3D" id="2.60.40.1180">
    <property type="entry name" value="Golgi alpha-mannosidase II"/>
    <property type="match status" value="1"/>
</dbReference>
<dbReference type="SUPFAM" id="SSF50370">
    <property type="entry name" value="Ricin B-like lectins"/>
    <property type="match status" value="1"/>
</dbReference>
<dbReference type="Gene3D" id="2.80.10.50">
    <property type="match status" value="2"/>
</dbReference>
<reference evidence="7 8" key="1">
    <citation type="submission" date="2019-07" db="EMBL/GenBank/DDBJ databases">
        <title>New species of Amycolatopsis and Streptomyces.</title>
        <authorList>
            <person name="Duangmal K."/>
            <person name="Teo W.F.A."/>
            <person name="Lipun K."/>
        </authorList>
    </citation>
    <scope>NUCLEOTIDE SEQUENCE [LARGE SCALE GENOMIC DNA]</scope>
    <source>
        <strain evidence="7 8">NBRC 106415</strain>
    </source>
</reference>
<evidence type="ECO:0000256" key="3">
    <source>
        <dbReference type="ARBA" id="ARBA00022801"/>
    </source>
</evidence>
<keyword evidence="5" id="KW-0812">Transmembrane</keyword>
<dbReference type="PANTHER" id="PTHR11069">
    <property type="entry name" value="GLUCOSYLCERAMIDASE"/>
    <property type="match status" value="1"/>
</dbReference>
<keyword evidence="8" id="KW-1185">Reference proteome</keyword>
<dbReference type="PRINTS" id="PR00843">
    <property type="entry name" value="GLHYDRLASE30"/>
</dbReference>
<dbReference type="InterPro" id="IPR001139">
    <property type="entry name" value="Glyco_hydro_30"/>
</dbReference>
<dbReference type="EMBL" id="VJZC01000008">
    <property type="protein sequence ID" value="MPY56139.1"/>
    <property type="molecule type" value="Genomic_DNA"/>
</dbReference>
<dbReference type="CDD" id="cd23418">
    <property type="entry name" value="beta-trefoil_Ricin_XLN-like"/>
    <property type="match status" value="1"/>
</dbReference>
<dbReference type="InterPro" id="IPR017853">
    <property type="entry name" value="GH"/>
</dbReference>
<keyword evidence="5" id="KW-0472">Membrane</keyword>
<organism evidence="7 8">
    <name type="scientific">Streptomyces spongiae</name>
    <dbReference type="NCBI Taxonomy" id="565072"/>
    <lineage>
        <taxon>Bacteria</taxon>
        <taxon>Bacillati</taxon>
        <taxon>Actinomycetota</taxon>
        <taxon>Actinomycetes</taxon>
        <taxon>Kitasatosporales</taxon>
        <taxon>Streptomycetaceae</taxon>
        <taxon>Streptomyces</taxon>
    </lineage>
</organism>
<dbReference type="InterPro" id="IPR013780">
    <property type="entry name" value="Glyco_hydro_b"/>
</dbReference>
<dbReference type="InterPro" id="IPR033453">
    <property type="entry name" value="Glyco_hydro_30_TIM-barrel"/>
</dbReference>
<sequence length="684" mass="72114">MIGADERPSGRGVSAVRARPPRLSRVLTRASLALEGVPQLINGPYKCTVLGDGTVGARAGRGTASMLVRRRLRKGAAQVMALTVAVVGGVAVLGPTAAHAAGTVIGVTLTTADLGQALTPQPSITLGPASSGAVNLKVDNTKTFQTIDGFGASFTDTSTYLLQNKLSAATRDRVMRDLFARGPGIGLSLMRVPMGSSDYTATPPSSPGTYSYDDNGGVADPTLANFSTAHDDAYVIPVIKQAQALNPAMKLFANNWSPPAWMKTTNTMLGTNNGTLRSDMYGPLAQYYVKFLQEYKAKGVNVWGITPQNEPTISPSTYSAMLWPASNEANFIADNLAPALQQAGLGDTKILGGDADHVDLNYANTLLNNQATRDAMYGTAWHCYRNNLGNMTTIHNTAPDKRIYESECSTGPGIAPMNAAQLALESTFNWANGALLWNLALDTNGGPKMGVGCEKCTGLVTVDQATGGVTYTNNYYQLGQFSKFVVPGATRIGYSDGGNVWAQAYKNPDGSEVLVAHNNNSSSTTFTTTWNTEGSFQYTLPAGATATFTKTADNAAAQIVGQGSKRCLDDANSTANGTQQTIWDCGATNPNQKYLYSGNRELQIAGKCLGAEGNATTNGTKVVLWDCNGHNSQKWTFRANGSVTNDLSGLCLDVTGNGTANGSKVQLWSCTGNSNQNWRVSSGG</sequence>
<dbReference type="GO" id="GO:0016020">
    <property type="term" value="C:membrane"/>
    <property type="evidence" value="ECO:0007669"/>
    <property type="project" value="GOC"/>
</dbReference>
<keyword evidence="4" id="KW-0326">Glycosidase</keyword>
<name>A0A5N8X9J7_9ACTN</name>
<evidence type="ECO:0000256" key="4">
    <source>
        <dbReference type="RuleBase" id="RU361188"/>
    </source>
</evidence>
<keyword evidence="5" id="KW-1133">Transmembrane helix</keyword>
<dbReference type="GO" id="GO:0004348">
    <property type="term" value="F:glucosylceramidase activity"/>
    <property type="evidence" value="ECO:0007669"/>
    <property type="project" value="InterPro"/>
</dbReference>
<dbReference type="InterPro" id="IPR035992">
    <property type="entry name" value="Ricin_B-like_lectins"/>
</dbReference>
<dbReference type="OrthoDB" id="9806701at2"/>
<protein>
    <submittedName>
        <fullName evidence="7">Glucosylceramidase</fullName>
    </submittedName>
</protein>
<dbReference type="Proteomes" id="UP000400924">
    <property type="component" value="Unassembled WGS sequence"/>
</dbReference>
<evidence type="ECO:0000256" key="2">
    <source>
        <dbReference type="ARBA" id="ARBA00022729"/>
    </source>
</evidence>
<evidence type="ECO:0000259" key="6">
    <source>
        <dbReference type="SMART" id="SM00458"/>
    </source>
</evidence>
<dbReference type="PANTHER" id="PTHR11069:SF23">
    <property type="entry name" value="LYSOSOMAL ACID GLUCOSYLCERAMIDASE"/>
    <property type="match status" value="1"/>
</dbReference>
<dbReference type="InterPro" id="IPR033452">
    <property type="entry name" value="GH30_C"/>
</dbReference>
<keyword evidence="3 4" id="KW-0378">Hydrolase</keyword>
<dbReference type="GO" id="GO:0006680">
    <property type="term" value="P:glucosylceramide catabolic process"/>
    <property type="evidence" value="ECO:0007669"/>
    <property type="project" value="TreeGrafter"/>
</dbReference>
<evidence type="ECO:0000256" key="5">
    <source>
        <dbReference type="SAM" id="Phobius"/>
    </source>
</evidence>
<feature type="transmembrane region" description="Helical" evidence="5">
    <location>
        <begin position="75"/>
        <end position="94"/>
    </location>
</feature>
<dbReference type="Pfam" id="PF02055">
    <property type="entry name" value="Glyco_hydro_30"/>
    <property type="match status" value="1"/>
</dbReference>
<accession>A0A5N8X9J7</accession>
<feature type="domain" description="Ricin B lectin" evidence="6">
    <location>
        <begin position="554"/>
        <end position="681"/>
    </location>
</feature>
<dbReference type="SUPFAM" id="SSF51011">
    <property type="entry name" value="Glycosyl hydrolase domain"/>
    <property type="match status" value="1"/>
</dbReference>
<gene>
    <name evidence="7" type="ORF">FNH08_02760</name>
</gene>
<dbReference type="Pfam" id="PF00652">
    <property type="entry name" value="Ricin_B_lectin"/>
    <property type="match status" value="1"/>
</dbReference>
<dbReference type="InterPro" id="IPR000772">
    <property type="entry name" value="Ricin_B_lectin"/>
</dbReference>
<dbReference type="AlphaFoldDB" id="A0A5N8X9J7"/>